<accession>A0A6P2C2X8</accession>
<organism evidence="2 3">
    <name type="scientific">Trebonia kvetii</name>
    <dbReference type="NCBI Taxonomy" id="2480626"/>
    <lineage>
        <taxon>Bacteria</taxon>
        <taxon>Bacillati</taxon>
        <taxon>Actinomycetota</taxon>
        <taxon>Actinomycetes</taxon>
        <taxon>Streptosporangiales</taxon>
        <taxon>Treboniaceae</taxon>
        <taxon>Trebonia</taxon>
    </lineage>
</organism>
<dbReference type="InterPro" id="IPR004360">
    <property type="entry name" value="Glyas_Fos-R_dOase_dom"/>
</dbReference>
<feature type="domain" description="VOC" evidence="1">
    <location>
        <begin position="3"/>
        <end position="116"/>
    </location>
</feature>
<dbReference type="Proteomes" id="UP000460272">
    <property type="component" value="Unassembled WGS sequence"/>
</dbReference>
<dbReference type="OrthoDB" id="9798201at2"/>
<protein>
    <submittedName>
        <fullName evidence="2">VOC family protein</fullName>
    </submittedName>
</protein>
<dbReference type="EMBL" id="RPFW01000002">
    <property type="protein sequence ID" value="TVZ05538.1"/>
    <property type="molecule type" value="Genomic_DNA"/>
</dbReference>
<sequence>MTEFLSCRPNLEVADLAPAAAFLREVLGFEVEVDEPGMGLMLLSRDAVGLALVRSATPGVNATTTAYIGVTGVDELHDACVARGARIVTGLEDHPWGLRDFVVEMPGGHRLALGERIAQPASAG</sequence>
<dbReference type="RefSeq" id="WP_145853239.1">
    <property type="nucleotide sequence ID" value="NZ_RPFW01000002.1"/>
</dbReference>
<keyword evidence="3" id="KW-1185">Reference proteome</keyword>
<evidence type="ECO:0000313" key="3">
    <source>
        <dbReference type="Proteomes" id="UP000460272"/>
    </source>
</evidence>
<dbReference type="SUPFAM" id="SSF54593">
    <property type="entry name" value="Glyoxalase/Bleomycin resistance protein/Dihydroxybiphenyl dioxygenase"/>
    <property type="match status" value="1"/>
</dbReference>
<proteinExistence type="predicted"/>
<gene>
    <name evidence="2" type="ORF">EAS64_13490</name>
</gene>
<reference evidence="2 3" key="1">
    <citation type="submission" date="2018-11" db="EMBL/GenBank/DDBJ databases">
        <title>Trebonia kvetii gen.nov., sp.nov., a novel acidophilic actinobacterium, and proposal of the new actinobacterial family Treboniaceae fam. nov.</title>
        <authorList>
            <person name="Rapoport D."/>
            <person name="Sagova-Mareckova M."/>
            <person name="Sedlacek I."/>
            <person name="Provaznik J."/>
            <person name="Kralova S."/>
            <person name="Pavlinic D."/>
            <person name="Benes V."/>
            <person name="Kopecky J."/>
        </authorList>
    </citation>
    <scope>NUCLEOTIDE SEQUENCE [LARGE SCALE GENOMIC DNA]</scope>
    <source>
        <strain evidence="2 3">15Tr583</strain>
    </source>
</reference>
<name>A0A6P2C2X8_9ACTN</name>
<dbReference type="InterPro" id="IPR037523">
    <property type="entry name" value="VOC_core"/>
</dbReference>
<dbReference type="PROSITE" id="PS51819">
    <property type="entry name" value="VOC"/>
    <property type="match status" value="1"/>
</dbReference>
<dbReference type="Gene3D" id="3.10.180.10">
    <property type="entry name" value="2,3-Dihydroxybiphenyl 1,2-Dioxygenase, domain 1"/>
    <property type="match status" value="1"/>
</dbReference>
<evidence type="ECO:0000313" key="2">
    <source>
        <dbReference type="EMBL" id="TVZ05538.1"/>
    </source>
</evidence>
<dbReference type="InterPro" id="IPR029068">
    <property type="entry name" value="Glyas_Bleomycin-R_OHBP_Dase"/>
</dbReference>
<dbReference type="Pfam" id="PF00903">
    <property type="entry name" value="Glyoxalase"/>
    <property type="match status" value="1"/>
</dbReference>
<comment type="caution">
    <text evidence="2">The sequence shown here is derived from an EMBL/GenBank/DDBJ whole genome shotgun (WGS) entry which is preliminary data.</text>
</comment>
<dbReference type="AlphaFoldDB" id="A0A6P2C2X8"/>
<evidence type="ECO:0000259" key="1">
    <source>
        <dbReference type="PROSITE" id="PS51819"/>
    </source>
</evidence>